<evidence type="ECO:0000313" key="2">
    <source>
        <dbReference type="Proteomes" id="UP000270342"/>
    </source>
</evidence>
<keyword evidence="2" id="KW-1185">Reference proteome</keyword>
<sequence length="90" mass="9917">MLSACTAIMNLHRLKIMPGFGIDFIDAVDKALSAIFFAGEAELKVLISVRRCRPPEPRLSPVYSKKSVPFGLTNVVSLVIFALENRLKIA</sequence>
<dbReference type="EMBL" id="RBZU01000007">
    <property type="protein sequence ID" value="RKP53314.1"/>
    <property type="molecule type" value="Genomic_DNA"/>
</dbReference>
<evidence type="ECO:0000313" key="1">
    <source>
        <dbReference type="EMBL" id="RKP53314.1"/>
    </source>
</evidence>
<reference evidence="1 2" key="1">
    <citation type="submission" date="2018-10" db="EMBL/GenBank/DDBJ databases">
        <title>Robbsia sp. DHC34, isolated from soil.</title>
        <authorList>
            <person name="Gao Z.-H."/>
            <person name="Qiu L.-H."/>
        </authorList>
    </citation>
    <scope>NUCLEOTIDE SEQUENCE [LARGE SCALE GENOMIC DNA]</scope>
    <source>
        <strain evidence="1 2">DHC34</strain>
    </source>
</reference>
<name>A0A494XYV8_9BURK</name>
<organism evidence="1 2">
    <name type="scientific">Pararobbsia silviterrae</name>
    <dbReference type="NCBI Taxonomy" id="1792498"/>
    <lineage>
        <taxon>Bacteria</taxon>
        <taxon>Pseudomonadati</taxon>
        <taxon>Pseudomonadota</taxon>
        <taxon>Betaproteobacteria</taxon>
        <taxon>Burkholderiales</taxon>
        <taxon>Burkholderiaceae</taxon>
        <taxon>Pararobbsia</taxon>
    </lineage>
</organism>
<proteinExistence type="predicted"/>
<gene>
    <name evidence="1" type="ORF">D7S86_16440</name>
</gene>
<accession>A0A494XYV8</accession>
<comment type="caution">
    <text evidence="1">The sequence shown here is derived from an EMBL/GenBank/DDBJ whole genome shotgun (WGS) entry which is preliminary data.</text>
</comment>
<dbReference type="AlphaFoldDB" id="A0A494XYV8"/>
<dbReference type="Proteomes" id="UP000270342">
    <property type="component" value="Unassembled WGS sequence"/>
</dbReference>
<protein>
    <submittedName>
        <fullName evidence="1">Uncharacterized protein</fullName>
    </submittedName>
</protein>